<comment type="caution">
    <text evidence="1">The sequence shown here is derived from an EMBL/GenBank/DDBJ whole genome shotgun (WGS) entry which is preliminary data.</text>
</comment>
<sequence>MGSPPNSQANDTIRLSQDVIRALERNAVRHSSPVFCEVLAAGRKPNAIYFG</sequence>
<reference evidence="1 2" key="1">
    <citation type="journal article" date="2013" name="Mar. Genomics">
        <title>Expression of sulfatases in Rhodopirellula baltica and the diversity of sulfatases in the genus Rhodopirellula.</title>
        <authorList>
            <person name="Wegner C.E."/>
            <person name="Richter-Heitmann T."/>
            <person name="Klindworth A."/>
            <person name="Klockow C."/>
            <person name="Richter M."/>
            <person name="Achstetter T."/>
            <person name="Glockner F.O."/>
            <person name="Harder J."/>
        </authorList>
    </citation>
    <scope>NUCLEOTIDE SEQUENCE [LARGE SCALE GENOMIC DNA]</scope>
    <source>
        <strain evidence="1 2">SM1</strain>
    </source>
</reference>
<keyword evidence="2" id="KW-1185">Reference proteome</keyword>
<dbReference type="Proteomes" id="UP000011991">
    <property type="component" value="Unassembled WGS sequence"/>
</dbReference>
<organism evidence="1 2">
    <name type="scientific">Rhodopirellula maiorica SM1</name>
    <dbReference type="NCBI Taxonomy" id="1265738"/>
    <lineage>
        <taxon>Bacteria</taxon>
        <taxon>Pseudomonadati</taxon>
        <taxon>Planctomycetota</taxon>
        <taxon>Planctomycetia</taxon>
        <taxon>Pirellulales</taxon>
        <taxon>Pirellulaceae</taxon>
        <taxon>Novipirellula</taxon>
    </lineage>
</organism>
<name>M5RD89_9BACT</name>
<dbReference type="EMBL" id="ANOG01000872">
    <property type="protein sequence ID" value="EMI17041.1"/>
    <property type="molecule type" value="Genomic_DNA"/>
</dbReference>
<protein>
    <submittedName>
        <fullName evidence="1">Uncharacterized protein</fullName>
    </submittedName>
</protein>
<feature type="non-terminal residue" evidence="1">
    <location>
        <position position="51"/>
    </location>
</feature>
<gene>
    <name evidence="1" type="ORF">RMSM_06040</name>
</gene>
<evidence type="ECO:0000313" key="2">
    <source>
        <dbReference type="Proteomes" id="UP000011991"/>
    </source>
</evidence>
<accession>M5RD89</accession>
<dbReference type="AlphaFoldDB" id="M5RD89"/>
<evidence type="ECO:0000313" key="1">
    <source>
        <dbReference type="EMBL" id="EMI17041.1"/>
    </source>
</evidence>
<proteinExistence type="predicted"/>